<keyword evidence="2" id="KW-1133">Transmembrane helix</keyword>
<comment type="caution">
    <text evidence="3">The sequence shown here is derived from an EMBL/GenBank/DDBJ whole genome shotgun (WGS) entry which is preliminary data.</text>
</comment>
<evidence type="ECO:0000256" key="2">
    <source>
        <dbReference type="SAM" id="Phobius"/>
    </source>
</evidence>
<dbReference type="AlphaFoldDB" id="A0A178M9E2"/>
<feature type="compositionally biased region" description="Basic residues" evidence="1">
    <location>
        <begin position="147"/>
        <end position="171"/>
    </location>
</feature>
<evidence type="ECO:0000313" key="3">
    <source>
        <dbReference type="EMBL" id="OAN45153.1"/>
    </source>
</evidence>
<keyword evidence="2" id="KW-0472">Membrane</keyword>
<feature type="transmembrane region" description="Helical" evidence="2">
    <location>
        <begin position="6"/>
        <end position="28"/>
    </location>
</feature>
<keyword evidence="2" id="KW-0812">Transmembrane</keyword>
<reference evidence="3 4" key="1">
    <citation type="submission" date="2016-04" db="EMBL/GenBank/DDBJ databases">
        <title>Chloroflexus islandicus sp. nov., a thermophilic filamentous anoxygenic phototrophic bacterium from geyser Strokkur (Iceland).</title>
        <authorList>
            <person name="Gaisin V.A."/>
            <person name="Kalashnikov A.M."/>
            <person name="Sukhacheva M.V."/>
            <person name="Grouzdev D.S."/>
            <person name="Ivanov T.M."/>
            <person name="Kuznetsov B."/>
            <person name="Gorlenko V.M."/>
        </authorList>
    </citation>
    <scope>NUCLEOTIDE SEQUENCE [LARGE SCALE GENOMIC DNA]</scope>
    <source>
        <strain evidence="4">isl-2</strain>
    </source>
</reference>
<proteinExistence type="predicted"/>
<name>A0A178M9E2_9CHLR</name>
<gene>
    <name evidence="3" type="ORF">A6A03_15670</name>
</gene>
<feature type="region of interest" description="Disordered" evidence="1">
    <location>
        <begin position="146"/>
        <end position="171"/>
    </location>
</feature>
<dbReference type="RefSeq" id="WP_066788168.1">
    <property type="nucleotide sequence ID" value="NZ_LWQS01000059.1"/>
</dbReference>
<protein>
    <submittedName>
        <fullName evidence="3">Uncharacterized protein</fullName>
    </submittedName>
</protein>
<dbReference type="EMBL" id="LWQS01000059">
    <property type="protein sequence ID" value="OAN45153.1"/>
    <property type="molecule type" value="Genomic_DNA"/>
</dbReference>
<evidence type="ECO:0000313" key="4">
    <source>
        <dbReference type="Proteomes" id="UP000078287"/>
    </source>
</evidence>
<accession>A0A178M9E2</accession>
<organism evidence="3 4">
    <name type="scientific">Chloroflexus islandicus</name>
    <dbReference type="NCBI Taxonomy" id="1707952"/>
    <lineage>
        <taxon>Bacteria</taxon>
        <taxon>Bacillati</taxon>
        <taxon>Chloroflexota</taxon>
        <taxon>Chloroflexia</taxon>
        <taxon>Chloroflexales</taxon>
        <taxon>Chloroflexineae</taxon>
        <taxon>Chloroflexaceae</taxon>
        <taxon>Chloroflexus</taxon>
    </lineage>
</organism>
<dbReference type="Proteomes" id="UP000078287">
    <property type="component" value="Unassembled WGS sequence"/>
</dbReference>
<evidence type="ECO:0000256" key="1">
    <source>
        <dbReference type="SAM" id="MobiDB-lite"/>
    </source>
</evidence>
<sequence length="171" mass="19316">MTELDAGTPLLFALGITVDWYTVVRVVIEIIRFVREQWGQQSAPQPPSSFVICMQLEKTIARRGAHNIVGLAVIVPARPIVRSRRGAMLDRDVGTSFLLSFGTTAGRPTVVRLVFEGACFVREQWGHRPNSTPTIVIILTQQDKTIAGRRSHNQGAKSKRRKSRRRRRFRP</sequence>
<keyword evidence="4" id="KW-1185">Reference proteome</keyword>